<protein>
    <submittedName>
        <fullName evidence="3">Uncharacterized protein</fullName>
    </submittedName>
</protein>
<dbReference type="RefSeq" id="XP_044542046.1">
    <property type="nucleotide sequence ID" value="XM_044688915.1"/>
</dbReference>
<comment type="caution">
    <text evidence="3">The sequence shown here is derived from an EMBL/GenBank/DDBJ whole genome shotgun (WGS) entry which is preliminary data.</text>
</comment>
<evidence type="ECO:0000256" key="1">
    <source>
        <dbReference type="SAM" id="Coils"/>
    </source>
</evidence>
<reference evidence="3 4" key="1">
    <citation type="journal article" date="2018" name="BMC Genomics">
        <title>The genome of Naegleria lovaniensis, the basis for a comparative approach to unravel pathogenicity factors of the human pathogenic amoeba N. fowleri.</title>
        <authorList>
            <person name="Liechti N."/>
            <person name="Schurch N."/>
            <person name="Bruggmann R."/>
            <person name="Wittwer M."/>
        </authorList>
    </citation>
    <scope>NUCLEOTIDE SEQUENCE [LARGE SCALE GENOMIC DNA]</scope>
    <source>
        <strain evidence="3 4">ATCC 30569</strain>
    </source>
</reference>
<dbReference type="Proteomes" id="UP000816034">
    <property type="component" value="Unassembled WGS sequence"/>
</dbReference>
<feature type="region of interest" description="Disordered" evidence="2">
    <location>
        <begin position="351"/>
        <end position="375"/>
    </location>
</feature>
<evidence type="ECO:0000256" key="2">
    <source>
        <dbReference type="SAM" id="MobiDB-lite"/>
    </source>
</evidence>
<keyword evidence="4" id="KW-1185">Reference proteome</keyword>
<name>A0AA88GF23_NAELO</name>
<dbReference type="GeneID" id="68105531"/>
<accession>A0AA88GF23</accession>
<evidence type="ECO:0000313" key="4">
    <source>
        <dbReference type="Proteomes" id="UP000816034"/>
    </source>
</evidence>
<feature type="coiled-coil region" evidence="1">
    <location>
        <begin position="265"/>
        <end position="292"/>
    </location>
</feature>
<dbReference type="EMBL" id="PYSW02000065">
    <property type="protein sequence ID" value="KAG2372871.1"/>
    <property type="molecule type" value="Genomic_DNA"/>
</dbReference>
<organism evidence="3 4">
    <name type="scientific">Naegleria lovaniensis</name>
    <name type="common">Amoeba</name>
    <dbReference type="NCBI Taxonomy" id="51637"/>
    <lineage>
        <taxon>Eukaryota</taxon>
        <taxon>Discoba</taxon>
        <taxon>Heterolobosea</taxon>
        <taxon>Tetramitia</taxon>
        <taxon>Eutetramitia</taxon>
        <taxon>Vahlkampfiidae</taxon>
        <taxon>Naegleria</taxon>
    </lineage>
</organism>
<sequence>MLRFGVGRFVTDGCLKSSSSWFRSYPLWARSTASFVCDFSKGSEHRSYAIIVNKSVHNISQQQTQPAKKSNFAKAQEKLKKEKIQQFGTKSEKDCIHDKKQLEETLQVQKLIGLKNQYNQRIEDAKTNGKSLTEKEQAEIEEFHTLFYRKIVQYSHFRAMNMLEGGNTKEHDDGSIGTFYLFTSKLQHQKYLERFESKILKRDYSSVKVSTAPTIAQHLMAILLSTPIENVSAVIDDSLVLPPQELKHVLDWSQTVLTDLTLATLVKALKDLNEMQKELTDIENKLNTTESSSSTKGTQLALKAKYHTIIEEKKKITQEQLSKVNSLRGKLYVTSKFYIACNEDAEEMVNAPSSSEGTSVSPSTTTTAPHEPITTNNVVEESHTSTVNESTDLEKFTLTKDSKRIVFTYSAPDVASKDLPTLLKLSNKQDAALAVVSGSELFGNFLAKHLDQIDHLRMAFLGSHHEVLTHHFTRDDIKSIIELGQKAEKHKEQGALSMKEQFEKQEQENLIAAAEHPTPPNVSIYTNVNE</sequence>
<dbReference type="AlphaFoldDB" id="A0AA88GF23"/>
<keyword evidence="1" id="KW-0175">Coiled coil</keyword>
<gene>
    <name evidence="3" type="ORF">C9374_013078</name>
</gene>
<proteinExistence type="predicted"/>
<evidence type="ECO:0000313" key="3">
    <source>
        <dbReference type="EMBL" id="KAG2372871.1"/>
    </source>
</evidence>
<feature type="compositionally biased region" description="Low complexity" evidence="2">
    <location>
        <begin position="353"/>
        <end position="375"/>
    </location>
</feature>
<feature type="coiled-coil region" evidence="1">
    <location>
        <begin position="108"/>
        <end position="135"/>
    </location>
</feature>